<dbReference type="SUPFAM" id="SSF52777">
    <property type="entry name" value="CoA-dependent acyltransferases"/>
    <property type="match status" value="1"/>
</dbReference>
<sequence>MSWTKVSERRWERPVTGMEGYFVYTGSVSAAHCDGRHQYTIFSKLKVDLGINPADVESALKRAWKRLRSEQPQIATTVDGTTMVYEVPDEAALQEWLASTFVVSSAADAEDLYRNVEPIKQVTLYYIPKSSELVLRAQHYTIDGTGTLLLWDRYLTALATPAEEVTFGDEHTRLAPSIEDVLKVSEPTAEETEKATALLMSYATKAPGVGPVSKVGTVPAGRSQNAEVTFPTRTTEATVKVCKEKGISVTSAVHAAYIQAIIKHANPNGTLSRYVSLGLFNLRPYLPKPYSTSEYAASVYYTPLPLDFDLPAPFWETAHALDKYYRTTVKGDPEILPLHTHMTRILCQASQMPEYQGLIPGDAQVSSLGIVERYVQHRYGNTVKVLDVKMGVDVVLGMSMFFIYTFYDQLRLVYSFNDGYEEPAHISMYLEEVQKILTEELLA</sequence>
<name>A0A0F0I3Z8_ASPPU</name>
<dbReference type="OrthoDB" id="2548233at2759"/>
<dbReference type="EMBL" id="JZEE01000732">
    <property type="protein sequence ID" value="KJK60698.1"/>
    <property type="molecule type" value="Genomic_DNA"/>
</dbReference>
<dbReference type="Proteomes" id="UP000033540">
    <property type="component" value="Unassembled WGS sequence"/>
</dbReference>
<reference evidence="1 2" key="1">
    <citation type="submission" date="2015-02" db="EMBL/GenBank/DDBJ databases">
        <title>Draft genome sequence of Aspergillus parasiticus SU-1.</title>
        <authorList>
            <person name="Yu J."/>
            <person name="Fedorova N."/>
            <person name="Yin Y."/>
            <person name="Losada L."/>
            <person name="Zafar N."/>
            <person name="Taujale R."/>
            <person name="Ehrlich K.C."/>
            <person name="Bhatnagar D."/>
            <person name="Cleveland T.E."/>
            <person name="Bennett J.W."/>
            <person name="Nierman W.C."/>
        </authorList>
    </citation>
    <scope>NUCLEOTIDE SEQUENCE [LARGE SCALE GENOMIC DNA]</scope>
    <source>
        <strain evidence="2">ATCC 56775 / NRRL 5862 / SRRC 143 / SU-1</strain>
    </source>
</reference>
<gene>
    <name evidence="1" type="ORF">P875_00053122</name>
</gene>
<protein>
    <recommendedName>
        <fullName evidence="3">Condensation domain-containing protein</fullName>
    </recommendedName>
</protein>
<dbReference type="Gene3D" id="3.30.559.30">
    <property type="entry name" value="Nonribosomal peptide synthetase, condensation domain"/>
    <property type="match status" value="1"/>
</dbReference>
<dbReference type="InterPro" id="IPR023213">
    <property type="entry name" value="CAT-like_dom_sf"/>
</dbReference>
<dbReference type="PANTHER" id="PTHR42034">
    <property type="entry name" value="CHROMOSOME 7, WHOLE GENOME SHOTGUN SEQUENCE-RELATED"/>
    <property type="match status" value="1"/>
</dbReference>
<accession>A0A0F0I3Z8</accession>
<evidence type="ECO:0000313" key="2">
    <source>
        <dbReference type="Proteomes" id="UP000033540"/>
    </source>
</evidence>
<dbReference type="AlphaFoldDB" id="A0A0F0I3Z8"/>
<organism evidence="1 2">
    <name type="scientific">Aspergillus parasiticus (strain ATCC 56775 / NRRL 5862 / SRRC 143 / SU-1)</name>
    <dbReference type="NCBI Taxonomy" id="1403190"/>
    <lineage>
        <taxon>Eukaryota</taxon>
        <taxon>Fungi</taxon>
        <taxon>Dikarya</taxon>
        <taxon>Ascomycota</taxon>
        <taxon>Pezizomycotina</taxon>
        <taxon>Eurotiomycetes</taxon>
        <taxon>Eurotiomycetidae</taxon>
        <taxon>Eurotiales</taxon>
        <taxon>Aspergillaceae</taxon>
        <taxon>Aspergillus</taxon>
        <taxon>Aspergillus subgen. Circumdati</taxon>
    </lineage>
</organism>
<evidence type="ECO:0008006" key="3">
    <source>
        <dbReference type="Google" id="ProtNLM"/>
    </source>
</evidence>
<comment type="caution">
    <text evidence="1">The sequence shown here is derived from an EMBL/GenBank/DDBJ whole genome shotgun (WGS) entry which is preliminary data.</text>
</comment>
<dbReference type="Gene3D" id="3.30.559.10">
    <property type="entry name" value="Chloramphenicol acetyltransferase-like domain"/>
    <property type="match status" value="1"/>
</dbReference>
<proteinExistence type="predicted"/>
<evidence type="ECO:0000313" key="1">
    <source>
        <dbReference type="EMBL" id="KJK60698.1"/>
    </source>
</evidence>
<dbReference type="PANTHER" id="PTHR42034:SF1">
    <property type="entry name" value="CONDENSATION DOMAIN-CONTAINING PROTEIN"/>
    <property type="match status" value="1"/>
</dbReference>